<dbReference type="PANTHER" id="PTHR12459">
    <property type="entry name" value="TRANSMEMBRANE PROTEIN 135-RELATED"/>
    <property type="match status" value="1"/>
</dbReference>
<reference evidence="2 3" key="1">
    <citation type="submission" date="2014-04" db="EMBL/GenBank/DDBJ databases">
        <authorList>
            <consortium name="DOE Joint Genome Institute"/>
            <person name="Kuo A."/>
            <person name="Tarkka M."/>
            <person name="Buscot F."/>
            <person name="Kohler A."/>
            <person name="Nagy L.G."/>
            <person name="Floudas D."/>
            <person name="Copeland A."/>
            <person name="Barry K.W."/>
            <person name="Cichocki N."/>
            <person name="Veneault-Fourrey C."/>
            <person name="LaButti K."/>
            <person name="Lindquist E.A."/>
            <person name="Lipzen A."/>
            <person name="Lundell T."/>
            <person name="Morin E."/>
            <person name="Murat C."/>
            <person name="Sun H."/>
            <person name="Tunlid A."/>
            <person name="Henrissat B."/>
            <person name="Grigoriev I.V."/>
            <person name="Hibbett D.S."/>
            <person name="Martin F."/>
            <person name="Nordberg H.P."/>
            <person name="Cantor M.N."/>
            <person name="Hua S.X."/>
        </authorList>
    </citation>
    <scope>NUCLEOTIDE SEQUENCE [LARGE SCALE GENOMIC DNA]</scope>
    <source>
        <strain evidence="2 3">F 1598</strain>
    </source>
</reference>
<dbReference type="AlphaFoldDB" id="A0A0C3EXQ7"/>
<feature type="transmembrane region" description="Helical" evidence="1">
    <location>
        <begin position="78"/>
        <end position="98"/>
    </location>
</feature>
<name>A0A0C3EXQ7_PILCF</name>
<proteinExistence type="predicted"/>
<feature type="transmembrane region" description="Helical" evidence="1">
    <location>
        <begin position="384"/>
        <end position="403"/>
    </location>
</feature>
<feature type="transmembrane region" description="Helical" evidence="1">
    <location>
        <begin position="119"/>
        <end position="144"/>
    </location>
</feature>
<keyword evidence="3" id="KW-1185">Reference proteome</keyword>
<evidence type="ECO:0008006" key="4">
    <source>
        <dbReference type="Google" id="ProtNLM"/>
    </source>
</evidence>
<dbReference type="InterPro" id="IPR026749">
    <property type="entry name" value="Tmem135"/>
</dbReference>
<organism evidence="2 3">
    <name type="scientific">Piloderma croceum (strain F 1598)</name>
    <dbReference type="NCBI Taxonomy" id="765440"/>
    <lineage>
        <taxon>Eukaryota</taxon>
        <taxon>Fungi</taxon>
        <taxon>Dikarya</taxon>
        <taxon>Basidiomycota</taxon>
        <taxon>Agaricomycotina</taxon>
        <taxon>Agaricomycetes</taxon>
        <taxon>Agaricomycetidae</taxon>
        <taxon>Atheliales</taxon>
        <taxon>Atheliaceae</taxon>
        <taxon>Piloderma</taxon>
    </lineage>
</organism>
<keyword evidence="1" id="KW-0472">Membrane</keyword>
<reference evidence="3" key="2">
    <citation type="submission" date="2015-01" db="EMBL/GenBank/DDBJ databases">
        <title>Evolutionary Origins and Diversification of the Mycorrhizal Mutualists.</title>
        <authorList>
            <consortium name="DOE Joint Genome Institute"/>
            <consortium name="Mycorrhizal Genomics Consortium"/>
            <person name="Kohler A."/>
            <person name="Kuo A."/>
            <person name="Nagy L.G."/>
            <person name="Floudas D."/>
            <person name="Copeland A."/>
            <person name="Barry K.W."/>
            <person name="Cichocki N."/>
            <person name="Veneault-Fourrey C."/>
            <person name="LaButti K."/>
            <person name="Lindquist E.A."/>
            <person name="Lipzen A."/>
            <person name="Lundell T."/>
            <person name="Morin E."/>
            <person name="Murat C."/>
            <person name="Riley R."/>
            <person name="Ohm R."/>
            <person name="Sun H."/>
            <person name="Tunlid A."/>
            <person name="Henrissat B."/>
            <person name="Grigoriev I.V."/>
            <person name="Hibbett D.S."/>
            <person name="Martin F."/>
        </authorList>
    </citation>
    <scope>NUCLEOTIDE SEQUENCE [LARGE SCALE GENOMIC DNA]</scope>
    <source>
        <strain evidence="3">F 1598</strain>
    </source>
</reference>
<keyword evidence="1" id="KW-1133">Transmembrane helix</keyword>
<protein>
    <recommendedName>
        <fullName evidence="4">Transmembrane protein 135 N-terminal domain-containing protein</fullName>
    </recommendedName>
</protein>
<evidence type="ECO:0000313" key="2">
    <source>
        <dbReference type="EMBL" id="KIM77310.1"/>
    </source>
</evidence>
<dbReference type="InParanoid" id="A0A0C3EXQ7"/>
<dbReference type="EMBL" id="KN833026">
    <property type="protein sequence ID" value="KIM77310.1"/>
    <property type="molecule type" value="Genomic_DNA"/>
</dbReference>
<dbReference type="PANTHER" id="PTHR12459:SF6">
    <property type="entry name" value="GB|AAD46013.1"/>
    <property type="match status" value="1"/>
</dbReference>
<gene>
    <name evidence="2" type="ORF">PILCRDRAFT_622510</name>
</gene>
<keyword evidence="1" id="KW-0812">Transmembrane</keyword>
<accession>A0A0C3EXQ7</accession>
<dbReference type="STRING" id="765440.A0A0C3EXQ7"/>
<evidence type="ECO:0000256" key="1">
    <source>
        <dbReference type="SAM" id="Phobius"/>
    </source>
</evidence>
<dbReference type="Proteomes" id="UP000054166">
    <property type="component" value="Unassembled WGS sequence"/>
</dbReference>
<evidence type="ECO:0000313" key="3">
    <source>
        <dbReference type="Proteomes" id="UP000054166"/>
    </source>
</evidence>
<sequence>MDSSESSHGVHKEDTYFQFHPVPKRAMASFDNLVALANHQERLKEARKMVWRDRGEPAVELNKIWECGEHAGKGGMRAASLAFAIRASFNLVLALIRLRRVRKEYRFTIIRRAIFGEDSFRFAAMLGSFVSIYKFLLNALPILFPTTKSSRKIFSLPTPTTPFDDTSALEMGPLTSIPSPLSATEEVPLAQRRGRLSLTAQAHQVWVRKKTRRWHSVFAGSVAGALAIMFEKNENRTGIAQQLFVRGLQGSYNAFSSKHGIHFPRGEVVVFSVCCAQIMYAFLMAPDTLPRSYTNWITQAGQIPFECVRINKSLVRENSFDIADLDTLIRRDDVTPNNMLQLLALRSTAAAPTPDFGVRYAICPTVHPATDSCAALILPRFFGVFKWMFPVYGALHLIPMILFKRKLFMKNPTGMLLKAGWGTARSSTFLGAFVIIYQSYFCFKHYLHAILTAQKASSPFRLPQSIIDSLISKTSFWYGGLLSGLALLIEEKRRHGELAMYVLPKGLESAWTSAKGHGLVFNTGNHGDSILMAIGMGMVMSTYQNDPHHLSSLVRRVMYQFIGPN</sequence>
<feature type="transmembrane region" description="Helical" evidence="1">
    <location>
        <begin position="415"/>
        <end position="437"/>
    </location>
</feature>
<dbReference type="OrthoDB" id="291792at2759"/>
<dbReference type="HOGENOM" id="CLU_016206_1_0_1"/>